<dbReference type="SUPFAM" id="SSF55874">
    <property type="entry name" value="ATPase domain of HSP90 chaperone/DNA topoisomerase II/histidine kinase"/>
    <property type="match status" value="1"/>
</dbReference>
<dbReference type="Proteomes" id="UP001268542">
    <property type="component" value="Unassembled WGS sequence"/>
</dbReference>
<dbReference type="SMART" id="SM00387">
    <property type="entry name" value="HATPase_c"/>
    <property type="match status" value="1"/>
</dbReference>
<feature type="compositionally biased region" description="Pro residues" evidence="4">
    <location>
        <begin position="8"/>
        <end position="24"/>
    </location>
</feature>
<evidence type="ECO:0000256" key="4">
    <source>
        <dbReference type="SAM" id="MobiDB-lite"/>
    </source>
</evidence>
<dbReference type="CDD" id="cd16917">
    <property type="entry name" value="HATPase_UhpB-NarQ-NarX-like"/>
    <property type="match status" value="1"/>
</dbReference>
<dbReference type="EMBL" id="JAVYII010000002">
    <property type="protein sequence ID" value="MDT9592790.1"/>
    <property type="molecule type" value="Genomic_DNA"/>
</dbReference>
<keyword evidence="5" id="KW-0472">Membrane</keyword>
<keyword evidence="5" id="KW-0812">Transmembrane</keyword>
<dbReference type="Gene3D" id="3.30.565.10">
    <property type="entry name" value="Histidine kinase-like ATPase, C-terminal domain"/>
    <property type="match status" value="1"/>
</dbReference>
<keyword evidence="2" id="KW-0418">Kinase</keyword>
<evidence type="ECO:0000256" key="1">
    <source>
        <dbReference type="ARBA" id="ARBA00022679"/>
    </source>
</evidence>
<proteinExistence type="predicted"/>
<dbReference type="InterPro" id="IPR036890">
    <property type="entry name" value="HATPase_C_sf"/>
</dbReference>
<feature type="transmembrane region" description="Helical" evidence="5">
    <location>
        <begin position="219"/>
        <end position="238"/>
    </location>
</feature>
<protein>
    <submittedName>
        <fullName evidence="7">PspC domain-containing protein</fullName>
    </submittedName>
</protein>
<feature type="transmembrane region" description="Helical" evidence="5">
    <location>
        <begin position="141"/>
        <end position="159"/>
    </location>
</feature>
<gene>
    <name evidence="7" type="ORF">RDV89_06910</name>
</gene>
<accession>A0ABU3PU90</accession>
<dbReference type="InterPro" id="IPR007168">
    <property type="entry name" value="Phageshock_PspC_N"/>
</dbReference>
<dbReference type="PANTHER" id="PTHR24421:SF61">
    <property type="entry name" value="OXYGEN SENSOR HISTIDINE KINASE NREB"/>
    <property type="match status" value="1"/>
</dbReference>
<evidence type="ECO:0000256" key="5">
    <source>
        <dbReference type="SAM" id="Phobius"/>
    </source>
</evidence>
<feature type="transmembrane region" description="Helical" evidence="5">
    <location>
        <begin position="115"/>
        <end position="136"/>
    </location>
</feature>
<dbReference type="PANTHER" id="PTHR24421">
    <property type="entry name" value="NITRATE/NITRITE SENSOR PROTEIN NARX-RELATED"/>
    <property type="match status" value="1"/>
</dbReference>
<sequence>MSQTHPAGRPPGPGPMPGPVPGPAAPSVRRARRDLDRGMVGGVAAGLSTHLGVPLPALRVAFAVATLLSGLGVVLYGAYWMFLPAGTSAPTAAPGLASASRGGRRPARGRHVANVGQAAVVGSIAVGGVLVAEAVVGRSTLVWATALVLGGVALLWRQADEAQRERWVERSESIDPVGMVLGSGGWAAYARIAAGAALLGSGLLVLVLREGGVGAAREVVVAVLLGIVGLGVVVGPWVSRLVADLGEERAERVRSQERADVAAHLHDSVLQTLALIQKNAKDPAAVARLARSQERDLRAWLFAEERPTADTLAGAVRALAAAVEDDHGVEVEVVTVGDAPYVERLDALVGATREAVVNAAKHAGTGRVDVYVEVVGGAVEVFVRDRGVGFDPEDLPADRHGVRGSIVERMARHGGRATLRSSPATGTEVRLHLPAERENDEQQH</sequence>
<evidence type="ECO:0000259" key="6">
    <source>
        <dbReference type="SMART" id="SM00387"/>
    </source>
</evidence>
<keyword evidence="8" id="KW-1185">Reference proteome</keyword>
<evidence type="ECO:0000256" key="3">
    <source>
        <dbReference type="ARBA" id="ARBA00023012"/>
    </source>
</evidence>
<comment type="caution">
    <text evidence="7">The sequence shown here is derived from an EMBL/GenBank/DDBJ whole genome shotgun (WGS) entry which is preliminary data.</text>
</comment>
<evidence type="ECO:0000313" key="7">
    <source>
        <dbReference type="EMBL" id="MDT9592790.1"/>
    </source>
</evidence>
<dbReference type="Pfam" id="PF04024">
    <property type="entry name" value="PspC"/>
    <property type="match status" value="1"/>
</dbReference>
<dbReference type="InterPro" id="IPR003594">
    <property type="entry name" value="HATPase_dom"/>
</dbReference>
<evidence type="ECO:0000313" key="8">
    <source>
        <dbReference type="Proteomes" id="UP001268542"/>
    </source>
</evidence>
<reference evidence="7 8" key="1">
    <citation type="submission" date="2023-08" db="EMBL/GenBank/DDBJ databases">
        <title>Nocardioides seae sp. nov., a bacterium isolated from a soil.</title>
        <authorList>
            <person name="Wang X."/>
        </authorList>
    </citation>
    <scope>NUCLEOTIDE SEQUENCE [LARGE SCALE GENOMIC DNA]</scope>
    <source>
        <strain evidence="7 8">YZH12</strain>
    </source>
</reference>
<feature type="transmembrane region" description="Helical" evidence="5">
    <location>
        <begin position="60"/>
        <end position="82"/>
    </location>
</feature>
<keyword evidence="1" id="KW-0808">Transferase</keyword>
<keyword evidence="5" id="KW-1133">Transmembrane helix</keyword>
<feature type="domain" description="Histidine kinase/HSP90-like ATPase" evidence="6">
    <location>
        <begin position="343"/>
        <end position="437"/>
    </location>
</feature>
<dbReference type="RefSeq" id="WP_315732210.1">
    <property type="nucleotide sequence ID" value="NZ_JAVYII010000002.1"/>
</dbReference>
<feature type="region of interest" description="Disordered" evidence="4">
    <location>
        <begin position="1"/>
        <end position="29"/>
    </location>
</feature>
<evidence type="ECO:0000256" key="2">
    <source>
        <dbReference type="ARBA" id="ARBA00022777"/>
    </source>
</evidence>
<dbReference type="InterPro" id="IPR050482">
    <property type="entry name" value="Sensor_HK_TwoCompSys"/>
</dbReference>
<feature type="transmembrane region" description="Helical" evidence="5">
    <location>
        <begin position="186"/>
        <end position="207"/>
    </location>
</feature>
<name>A0ABU3PU90_9ACTN</name>
<dbReference type="Pfam" id="PF02518">
    <property type="entry name" value="HATPase_c"/>
    <property type="match status" value="1"/>
</dbReference>
<organism evidence="7 8">
    <name type="scientific">Nocardioides imazamoxiresistens</name>
    <dbReference type="NCBI Taxonomy" id="3231893"/>
    <lineage>
        <taxon>Bacteria</taxon>
        <taxon>Bacillati</taxon>
        <taxon>Actinomycetota</taxon>
        <taxon>Actinomycetes</taxon>
        <taxon>Propionibacteriales</taxon>
        <taxon>Nocardioidaceae</taxon>
        <taxon>Nocardioides</taxon>
    </lineage>
</organism>
<keyword evidence="3" id="KW-0902">Two-component regulatory system</keyword>